<dbReference type="InterPro" id="IPR032816">
    <property type="entry name" value="VTT_dom"/>
</dbReference>
<organism evidence="10">
    <name type="scientific">Streptomyces auratus AGR0001</name>
    <dbReference type="NCBI Taxonomy" id="1160718"/>
    <lineage>
        <taxon>Bacteria</taxon>
        <taxon>Bacillati</taxon>
        <taxon>Actinomycetota</taxon>
        <taxon>Actinomycetes</taxon>
        <taxon>Kitasatosporales</taxon>
        <taxon>Streptomycetaceae</taxon>
        <taxon>Streptomyces</taxon>
    </lineage>
</organism>
<feature type="compositionally biased region" description="Basic and acidic residues" evidence="8">
    <location>
        <begin position="250"/>
        <end position="269"/>
    </location>
</feature>
<comment type="subcellular location">
    <subcellularLocation>
        <location evidence="1 7">Cell membrane</location>
        <topology evidence="1 7">Multi-pass membrane protein</topology>
    </subcellularLocation>
</comment>
<evidence type="ECO:0000256" key="6">
    <source>
        <dbReference type="ARBA" id="ARBA00023136"/>
    </source>
</evidence>
<proteinExistence type="inferred from homology"/>
<comment type="similarity">
    <text evidence="2 7">Belongs to the DedA family.</text>
</comment>
<evidence type="ECO:0000259" key="9">
    <source>
        <dbReference type="Pfam" id="PF09335"/>
    </source>
</evidence>
<feature type="transmembrane region" description="Helical" evidence="7">
    <location>
        <begin position="23"/>
        <end position="41"/>
    </location>
</feature>
<dbReference type="PATRIC" id="fig|1160718.3.peg.4566"/>
<evidence type="ECO:0000256" key="4">
    <source>
        <dbReference type="ARBA" id="ARBA00022692"/>
    </source>
</evidence>
<dbReference type="InterPro" id="IPR032818">
    <property type="entry name" value="DedA-like"/>
</dbReference>
<dbReference type="AlphaFoldDB" id="J2JX66"/>
<evidence type="ECO:0000256" key="1">
    <source>
        <dbReference type="ARBA" id="ARBA00004651"/>
    </source>
</evidence>
<name>J2JX66_9ACTN</name>
<feature type="compositionally biased region" description="Basic and acidic residues" evidence="8">
    <location>
        <begin position="205"/>
        <end position="226"/>
    </location>
</feature>
<protein>
    <submittedName>
        <fullName evidence="11">DedA family protein</fullName>
    </submittedName>
    <submittedName>
        <fullName evidence="10">DedA-like membrane protein</fullName>
    </submittedName>
</protein>
<dbReference type="Pfam" id="PF09335">
    <property type="entry name" value="VTT_dom"/>
    <property type="match status" value="1"/>
</dbReference>
<reference evidence="10" key="1">
    <citation type="journal article" date="2012" name="J. Bacteriol.">
        <title>Genome Sequence of Streptomyces auratus Strain AGR0001, a Phoslactomycin-Producing Actinomycete.</title>
        <authorList>
            <person name="Han X."/>
            <person name="Li M."/>
            <person name="Ding Z."/>
            <person name="Zhao J."/>
            <person name="Ji K."/>
            <person name="Wen M."/>
            <person name="Lu T."/>
        </authorList>
    </citation>
    <scope>NUCLEOTIDE SEQUENCE [LARGE SCALE GENOMIC DNA]</scope>
    <source>
        <strain evidence="10">AGR0001</strain>
    </source>
</reference>
<dbReference type="RefSeq" id="WP_006606028.1">
    <property type="nucleotide sequence ID" value="NZ_CP072931.1"/>
</dbReference>
<accession>J2JX66</accession>
<dbReference type="eggNOG" id="COG0586">
    <property type="taxonomic scope" value="Bacteria"/>
</dbReference>
<keyword evidence="3 7" id="KW-1003">Cell membrane</keyword>
<dbReference type="PANTHER" id="PTHR30353">
    <property type="entry name" value="INNER MEMBRANE PROTEIN DEDA-RELATED"/>
    <property type="match status" value="1"/>
</dbReference>
<feature type="domain" description="VTT" evidence="9">
    <location>
        <begin position="42"/>
        <end position="165"/>
    </location>
</feature>
<dbReference type="HOGENOM" id="CLU_044208_2_2_11"/>
<feature type="transmembrane region" description="Helical" evidence="7">
    <location>
        <begin position="177"/>
        <end position="198"/>
    </location>
</feature>
<dbReference type="OrthoDB" id="162303at2"/>
<dbReference type="EMBL" id="AJGV01000134">
    <property type="protein sequence ID" value="EJJ04705.1"/>
    <property type="molecule type" value="Genomic_DNA"/>
</dbReference>
<dbReference type="GO" id="GO:0005886">
    <property type="term" value="C:plasma membrane"/>
    <property type="evidence" value="ECO:0007669"/>
    <property type="project" value="UniProtKB-SubCell"/>
</dbReference>
<evidence type="ECO:0000313" key="11">
    <source>
        <dbReference type="EMBL" id="QTZ91592.1"/>
    </source>
</evidence>
<keyword evidence="6 7" id="KW-0472">Membrane</keyword>
<dbReference type="EMBL" id="CP072931">
    <property type="protein sequence ID" value="QTZ91592.1"/>
    <property type="molecule type" value="Genomic_DNA"/>
</dbReference>
<sequence length="269" mass="27754">MFDQLDQLDQLTEPLQGMLGSPWLWLIILLVSGLDALLPFMPSETTVVLVAVLIGPDLPLLALLAGVAATGALAGDCLGYAVGRYAGPRAIARLLRGERGRARHARARAMVERHAALLVIAGRFVPGGRVVASLSTGSVRFPLRRFVLLDAAGAGIWAVCSAALGGFGGTAFTDSPAVGMLLASGAGLLVAGCVGYLHRRGVGVPEERPPGTSEERPPGASEERPSGRQKRCGRGGGVDPGLGGGAAPGRAEERTPARPHARQEEPEGV</sequence>
<keyword evidence="5 7" id="KW-1133">Transmembrane helix</keyword>
<feature type="compositionally biased region" description="Gly residues" evidence="8">
    <location>
        <begin position="234"/>
        <end position="247"/>
    </location>
</feature>
<reference evidence="11" key="2">
    <citation type="submission" date="2021-04" db="EMBL/GenBank/DDBJ databases">
        <authorList>
            <person name="Wen M.-L."/>
            <person name="Han X.-L."/>
            <person name="Xiong J."/>
        </authorList>
    </citation>
    <scope>NUCLEOTIDE SEQUENCE</scope>
    <source>
        <strain evidence="11">AGR0001</strain>
    </source>
</reference>
<evidence type="ECO:0000256" key="8">
    <source>
        <dbReference type="SAM" id="MobiDB-lite"/>
    </source>
</evidence>
<evidence type="ECO:0000256" key="7">
    <source>
        <dbReference type="RuleBase" id="RU367016"/>
    </source>
</evidence>
<dbReference type="KEGG" id="sauh:SU9_008925"/>
<feature type="transmembrane region" description="Helical" evidence="7">
    <location>
        <begin position="146"/>
        <end position="165"/>
    </location>
</feature>
<dbReference type="STRING" id="1160718.SU9_22575"/>
<evidence type="ECO:0000256" key="2">
    <source>
        <dbReference type="ARBA" id="ARBA00010792"/>
    </source>
</evidence>
<dbReference type="PANTHER" id="PTHR30353:SF0">
    <property type="entry name" value="TRANSMEMBRANE PROTEIN"/>
    <property type="match status" value="1"/>
</dbReference>
<keyword evidence="12" id="KW-1185">Reference proteome</keyword>
<feature type="region of interest" description="Disordered" evidence="8">
    <location>
        <begin position="201"/>
        <end position="269"/>
    </location>
</feature>
<dbReference type="Proteomes" id="UP000009036">
    <property type="component" value="Chromosome"/>
</dbReference>
<keyword evidence="4 7" id="KW-0812">Transmembrane</keyword>
<evidence type="ECO:0000313" key="12">
    <source>
        <dbReference type="Proteomes" id="UP000009036"/>
    </source>
</evidence>
<feature type="transmembrane region" description="Helical" evidence="7">
    <location>
        <begin position="61"/>
        <end position="83"/>
    </location>
</feature>
<gene>
    <name evidence="11" type="ORF">SU9_008925</name>
    <name evidence="10" type="ORF">SU9_22575</name>
</gene>
<evidence type="ECO:0000256" key="5">
    <source>
        <dbReference type="ARBA" id="ARBA00022989"/>
    </source>
</evidence>
<evidence type="ECO:0000313" key="10">
    <source>
        <dbReference type="EMBL" id="EJJ04705.1"/>
    </source>
</evidence>
<evidence type="ECO:0000256" key="3">
    <source>
        <dbReference type="ARBA" id="ARBA00022475"/>
    </source>
</evidence>